<accession>A0A9K3I0I7</accession>
<proteinExistence type="predicted"/>
<reference evidence="2" key="1">
    <citation type="journal article" date="2017" name="Nature">
        <title>The sunflower genome provides insights into oil metabolism, flowering and Asterid evolution.</title>
        <authorList>
            <person name="Badouin H."/>
            <person name="Gouzy J."/>
            <person name="Grassa C.J."/>
            <person name="Murat F."/>
            <person name="Staton S.E."/>
            <person name="Cottret L."/>
            <person name="Lelandais-Briere C."/>
            <person name="Owens G.L."/>
            <person name="Carrere S."/>
            <person name="Mayjonade B."/>
            <person name="Legrand L."/>
            <person name="Gill N."/>
            <person name="Kane N.C."/>
            <person name="Bowers J.E."/>
            <person name="Hubner S."/>
            <person name="Bellec A."/>
            <person name="Berard A."/>
            <person name="Berges H."/>
            <person name="Blanchet N."/>
            <person name="Boniface M.C."/>
            <person name="Brunel D."/>
            <person name="Catrice O."/>
            <person name="Chaidir N."/>
            <person name="Claudel C."/>
            <person name="Donnadieu C."/>
            <person name="Faraut T."/>
            <person name="Fievet G."/>
            <person name="Helmstetter N."/>
            <person name="King M."/>
            <person name="Knapp S.J."/>
            <person name="Lai Z."/>
            <person name="Le Paslier M.C."/>
            <person name="Lippi Y."/>
            <person name="Lorenzon L."/>
            <person name="Mandel J.R."/>
            <person name="Marage G."/>
            <person name="Marchand G."/>
            <person name="Marquand E."/>
            <person name="Bret-Mestries E."/>
            <person name="Morien E."/>
            <person name="Nambeesan S."/>
            <person name="Nguyen T."/>
            <person name="Pegot-Espagnet P."/>
            <person name="Pouilly N."/>
            <person name="Raftis F."/>
            <person name="Sallet E."/>
            <person name="Schiex T."/>
            <person name="Thomas J."/>
            <person name="Vandecasteele C."/>
            <person name="Vares D."/>
            <person name="Vear F."/>
            <person name="Vautrin S."/>
            <person name="Crespi M."/>
            <person name="Mangin B."/>
            <person name="Burke J.M."/>
            <person name="Salse J."/>
            <person name="Munos S."/>
            <person name="Vincourt P."/>
            <person name="Rieseberg L.H."/>
            <person name="Langlade N.B."/>
        </authorList>
    </citation>
    <scope>NUCLEOTIDE SEQUENCE</scope>
    <source>
        <tissue evidence="2">Leaves</tissue>
    </source>
</reference>
<protein>
    <submittedName>
        <fullName evidence="2">Uncharacterized protein</fullName>
    </submittedName>
</protein>
<reference evidence="2" key="2">
    <citation type="submission" date="2020-06" db="EMBL/GenBank/DDBJ databases">
        <title>Helianthus annuus Genome sequencing and assembly Release 2.</title>
        <authorList>
            <person name="Gouzy J."/>
            <person name="Langlade N."/>
            <person name="Munos S."/>
        </authorList>
    </citation>
    <scope>NUCLEOTIDE SEQUENCE</scope>
    <source>
        <tissue evidence="2">Leaves</tissue>
    </source>
</reference>
<comment type="caution">
    <text evidence="2">The sequence shown here is derived from an EMBL/GenBank/DDBJ whole genome shotgun (WGS) entry which is preliminary data.</text>
</comment>
<evidence type="ECO:0000256" key="1">
    <source>
        <dbReference type="SAM" id="MobiDB-lite"/>
    </source>
</evidence>
<dbReference type="Gramene" id="mRNA:HanXRQr2_Chr10g0457901">
    <property type="protein sequence ID" value="CDS:HanXRQr2_Chr10g0457901.1"/>
    <property type="gene ID" value="HanXRQr2_Chr10g0457901"/>
</dbReference>
<feature type="compositionally biased region" description="Basic residues" evidence="1">
    <location>
        <begin position="17"/>
        <end position="28"/>
    </location>
</feature>
<evidence type="ECO:0000313" key="2">
    <source>
        <dbReference type="EMBL" id="KAF5787886.1"/>
    </source>
</evidence>
<keyword evidence="3" id="KW-1185">Reference proteome</keyword>
<feature type="region of interest" description="Disordered" evidence="1">
    <location>
        <begin position="1"/>
        <end position="28"/>
    </location>
</feature>
<organism evidence="2 3">
    <name type="scientific">Helianthus annuus</name>
    <name type="common">Common sunflower</name>
    <dbReference type="NCBI Taxonomy" id="4232"/>
    <lineage>
        <taxon>Eukaryota</taxon>
        <taxon>Viridiplantae</taxon>
        <taxon>Streptophyta</taxon>
        <taxon>Embryophyta</taxon>
        <taxon>Tracheophyta</taxon>
        <taxon>Spermatophyta</taxon>
        <taxon>Magnoliopsida</taxon>
        <taxon>eudicotyledons</taxon>
        <taxon>Gunneridae</taxon>
        <taxon>Pentapetalae</taxon>
        <taxon>asterids</taxon>
        <taxon>campanulids</taxon>
        <taxon>Asterales</taxon>
        <taxon>Asteraceae</taxon>
        <taxon>Asteroideae</taxon>
        <taxon>Heliantheae alliance</taxon>
        <taxon>Heliantheae</taxon>
        <taxon>Helianthus</taxon>
    </lineage>
</organism>
<name>A0A9K3I0I7_HELAN</name>
<gene>
    <name evidence="2" type="ORF">HanXRQr2_Chr10g0457901</name>
</gene>
<evidence type="ECO:0000313" key="3">
    <source>
        <dbReference type="Proteomes" id="UP000215914"/>
    </source>
</evidence>
<sequence length="194" mass="21691">MEAHTSVLAKGAEHPNSHSHSHSHTLARARARGVGDEAQCGALMAHFALRTLASPLESRLCIFDRARVVKHKGCKDQVVGDAAHDVAVIRMRARVHEARGWEHGAWVLLCRVRRTRVSQYGATVWRARIDSQVTWRTPHRRMDGLEPHRRMAVSQEAARRTAVSQVVARRTAVSQEAAWRTAHGRARVEASSIE</sequence>
<dbReference type="Proteomes" id="UP000215914">
    <property type="component" value="Unassembled WGS sequence"/>
</dbReference>
<dbReference type="EMBL" id="MNCJ02000325">
    <property type="protein sequence ID" value="KAF5787886.1"/>
    <property type="molecule type" value="Genomic_DNA"/>
</dbReference>
<dbReference type="AlphaFoldDB" id="A0A9K3I0I7"/>